<protein>
    <submittedName>
        <fullName evidence="2">Uncharacterized protein</fullName>
    </submittedName>
</protein>
<evidence type="ECO:0000313" key="1">
    <source>
        <dbReference type="Proteomes" id="UP000887564"/>
    </source>
</evidence>
<dbReference type="WBParaSite" id="PEQ_0000262901-mRNA-1">
    <property type="protein sequence ID" value="PEQ_0000262901-mRNA-1"/>
    <property type="gene ID" value="PEQ_0000262901"/>
</dbReference>
<evidence type="ECO:0000313" key="2">
    <source>
        <dbReference type="WBParaSite" id="PEQ_0000262901-mRNA-1"/>
    </source>
</evidence>
<proteinExistence type="predicted"/>
<dbReference type="Proteomes" id="UP000887564">
    <property type="component" value="Unplaced"/>
</dbReference>
<keyword evidence="1" id="KW-1185">Reference proteome</keyword>
<organism evidence="1 2">
    <name type="scientific">Parascaris equorum</name>
    <name type="common">Equine roundworm</name>
    <dbReference type="NCBI Taxonomy" id="6256"/>
    <lineage>
        <taxon>Eukaryota</taxon>
        <taxon>Metazoa</taxon>
        <taxon>Ecdysozoa</taxon>
        <taxon>Nematoda</taxon>
        <taxon>Chromadorea</taxon>
        <taxon>Rhabditida</taxon>
        <taxon>Spirurina</taxon>
        <taxon>Ascaridomorpha</taxon>
        <taxon>Ascaridoidea</taxon>
        <taxon>Ascarididae</taxon>
        <taxon>Parascaris</taxon>
    </lineage>
</organism>
<reference evidence="2" key="1">
    <citation type="submission" date="2022-11" db="UniProtKB">
        <authorList>
            <consortium name="WormBaseParasite"/>
        </authorList>
    </citation>
    <scope>IDENTIFICATION</scope>
</reference>
<sequence>MLEEVKYHRKTAINKQGQFLFARCERRFSMMVPDSYTKSGSKPSELFGLGSVELKRKFPTETKTCPKP</sequence>
<dbReference type="AlphaFoldDB" id="A0A914R7L3"/>
<name>A0A914R7L3_PAREQ</name>
<accession>A0A914R7L3</accession>